<keyword evidence="1" id="KW-0408">Iron</keyword>
<dbReference type="GO" id="GO:0005506">
    <property type="term" value="F:iron ion binding"/>
    <property type="evidence" value="ECO:0007669"/>
    <property type="project" value="InterPro"/>
</dbReference>
<dbReference type="EMBL" id="FPHJ01000059">
    <property type="protein sequence ID" value="SFV68012.1"/>
    <property type="molecule type" value="Genomic_DNA"/>
</dbReference>
<dbReference type="GO" id="GO:0034599">
    <property type="term" value="P:cellular response to oxidative stress"/>
    <property type="evidence" value="ECO:0007669"/>
    <property type="project" value="TreeGrafter"/>
</dbReference>
<dbReference type="PIRSF" id="PIRSF029827">
    <property type="entry name" value="Fe_traffic_YggX"/>
    <property type="match status" value="1"/>
</dbReference>
<dbReference type="SUPFAM" id="SSF111148">
    <property type="entry name" value="YggX-like"/>
    <property type="match status" value="1"/>
</dbReference>
<protein>
    <submittedName>
        <fullName evidence="2">FIG001341: Probable Fe(2+)-trafficking protein YggX</fullName>
    </submittedName>
</protein>
<dbReference type="InterPro" id="IPR036766">
    <property type="entry name" value="Fe_traffick_prot_YggX_sf"/>
</dbReference>
<gene>
    <name evidence="2" type="ORF">MNB_SUP05-5-454</name>
</gene>
<organism evidence="2">
    <name type="scientific">hydrothermal vent metagenome</name>
    <dbReference type="NCBI Taxonomy" id="652676"/>
    <lineage>
        <taxon>unclassified sequences</taxon>
        <taxon>metagenomes</taxon>
        <taxon>ecological metagenomes</taxon>
    </lineage>
</organism>
<accession>A0A1W1CQP0</accession>
<proteinExistence type="inferred from homology"/>
<dbReference type="InterPro" id="IPR007457">
    <property type="entry name" value="Fe_traffick_prot_YggX"/>
</dbReference>
<name>A0A1W1CQP0_9ZZZZ</name>
<evidence type="ECO:0000256" key="1">
    <source>
        <dbReference type="ARBA" id="ARBA00023004"/>
    </source>
</evidence>
<evidence type="ECO:0000313" key="2">
    <source>
        <dbReference type="EMBL" id="SFV68012.1"/>
    </source>
</evidence>
<sequence>MNTVNCIKLNKKLPALERKPYPGELGDKILQNVSQNAWGMWLEHQTMLINENHLSMIDPKAQAFLKEQLEKFFFSVEGADKIQGYTPKK</sequence>
<reference evidence="2" key="1">
    <citation type="submission" date="2016-10" db="EMBL/GenBank/DDBJ databases">
        <authorList>
            <person name="de Groot N.N."/>
        </authorList>
    </citation>
    <scope>NUCLEOTIDE SEQUENCE</scope>
</reference>
<dbReference type="Pfam" id="PF04362">
    <property type="entry name" value="Iron_traffic"/>
    <property type="match status" value="1"/>
</dbReference>
<dbReference type="PANTHER" id="PTHR36965:SF1">
    <property type="entry name" value="FE(2+)-TRAFFICKING PROTEIN-RELATED"/>
    <property type="match status" value="1"/>
</dbReference>
<dbReference type="AlphaFoldDB" id="A0A1W1CQP0"/>
<dbReference type="NCBIfam" id="NF003817">
    <property type="entry name" value="PRK05408.1"/>
    <property type="match status" value="1"/>
</dbReference>
<dbReference type="Gene3D" id="1.10.3880.10">
    <property type="entry name" value="Fe(II) trafficking protein YggX"/>
    <property type="match status" value="1"/>
</dbReference>
<dbReference type="HAMAP" id="MF_00686">
    <property type="entry name" value="Fe_traffic_YggX"/>
    <property type="match status" value="1"/>
</dbReference>
<dbReference type="PANTHER" id="PTHR36965">
    <property type="entry name" value="FE(2+)-TRAFFICKING PROTEIN-RELATED"/>
    <property type="match status" value="1"/>
</dbReference>
<dbReference type="GO" id="GO:0005829">
    <property type="term" value="C:cytosol"/>
    <property type="evidence" value="ECO:0007669"/>
    <property type="project" value="TreeGrafter"/>
</dbReference>